<evidence type="ECO:0000313" key="1">
    <source>
        <dbReference type="EMBL" id="MCG2612892.1"/>
    </source>
</evidence>
<proteinExistence type="predicted"/>
<name>A0ABS9KKP2_9BACT</name>
<comment type="caution">
    <text evidence="1">The sequence shown here is derived from an EMBL/GenBank/DDBJ whole genome shotgun (WGS) entry which is preliminary data.</text>
</comment>
<dbReference type="Proteomes" id="UP001165367">
    <property type="component" value="Unassembled WGS sequence"/>
</dbReference>
<evidence type="ECO:0000313" key="2">
    <source>
        <dbReference type="Proteomes" id="UP001165367"/>
    </source>
</evidence>
<organism evidence="1 2">
    <name type="scientific">Terrimonas ginsenosidimutans</name>
    <dbReference type="NCBI Taxonomy" id="2908004"/>
    <lineage>
        <taxon>Bacteria</taxon>
        <taxon>Pseudomonadati</taxon>
        <taxon>Bacteroidota</taxon>
        <taxon>Chitinophagia</taxon>
        <taxon>Chitinophagales</taxon>
        <taxon>Chitinophagaceae</taxon>
        <taxon>Terrimonas</taxon>
    </lineage>
</organism>
<sequence>MAARSTPDKRYYLNRLALEHECDPQSLDPYWVLQQLFSDVPLEEMQELFSDFCEAAIAPAYIWKSKTPGALVRFVEELEQLIEGCFILMAWFKTTKGPISRTDESPAQVVRQFFKAKPLAVWKSWLHSWQTGALSACSVAEIVEPEDLLPFVQWMEKLFPAAAALAAGGKKSK</sequence>
<dbReference type="RefSeq" id="WP_237868119.1">
    <property type="nucleotide sequence ID" value="NZ_JAKLTR010000001.1"/>
</dbReference>
<keyword evidence="2" id="KW-1185">Reference proteome</keyword>
<accession>A0ABS9KKP2</accession>
<dbReference type="EMBL" id="JAKLTR010000001">
    <property type="protein sequence ID" value="MCG2612892.1"/>
    <property type="molecule type" value="Genomic_DNA"/>
</dbReference>
<gene>
    <name evidence="1" type="ORF">LZZ85_01325</name>
</gene>
<reference evidence="1" key="1">
    <citation type="submission" date="2022-01" db="EMBL/GenBank/DDBJ databases">
        <authorList>
            <person name="Jo J.-H."/>
            <person name="Im W.-T."/>
        </authorList>
    </citation>
    <scope>NUCLEOTIDE SEQUENCE</scope>
    <source>
        <strain evidence="1">NA20</strain>
    </source>
</reference>
<protein>
    <submittedName>
        <fullName evidence="1">Uncharacterized protein</fullName>
    </submittedName>
</protein>